<dbReference type="PANTHER" id="PTHR48081:SF33">
    <property type="entry name" value="KYNURENINE FORMAMIDASE"/>
    <property type="match status" value="1"/>
</dbReference>
<feature type="region of interest" description="Disordered" evidence="2">
    <location>
        <begin position="1"/>
        <end position="26"/>
    </location>
</feature>
<evidence type="ECO:0000256" key="1">
    <source>
        <dbReference type="ARBA" id="ARBA00022801"/>
    </source>
</evidence>
<keyword evidence="3" id="KW-1133">Transmembrane helix</keyword>
<dbReference type="PANTHER" id="PTHR48081">
    <property type="entry name" value="AB HYDROLASE SUPERFAMILY PROTEIN C4A8.06C"/>
    <property type="match status" value="1"/>
</dbReference>
<protein>
    <recommendedName>
        <fullName evidence="4">BD-FAE-like domain-containing protein</fullName>
    </recommendedName>
</protein>
<reference evidence="6" key="1">
    <citation type="journal article" date="2023" name="Commun. Biol.">
        <title>Genome analysis of Parmales, the sister group of diatoms, reveals the evolutionary specialization of diatoms from phago-mixotrophs to photoautotrophs.</title>
        <authorList>
            <person name="Ban H."/>
            <person name="Sato S."/>
            <person name="Yoshikawa S."/>
            <person name="Yamada K."/>
            <person name="Nakamura Y."/>
            <person name="Ichinomiya M."/>
            <person name="Sato N."/>
            <person name="Blanc-Mathieu R."/>
            <person name="Endo H."/>
            <person name="Kuwata A."/>
            <person name="Ogata H."/>
        </authorList>
    </citation>
    <scope>NUCLEOTIDE SEQUENCE [LARGE SCALE GENOMIC DNA]</scope>
    <source>
        <strain evidence="6">NIES 3699</strain>
    </source>
</reference>
<dbReference type="GO" id="GO:0016787">
    <property type="term" value="F:hydrolase activity"/>
    <property type="evidence" value="ECO:0007669"/>
    <property type="project" value="UniProtKB-KW"/>
</dbReference>
<feature type="domain" description="BD-FAE-like" evidence="4">
    <location>
        <begin position="131"/>
        <end position="313"/>
    </location>
</feature>
<evidence type="ECO:0000313" key="6">
    <source>
        <dbReference type="Proteomes" id="UP001165160"/>
    </source>
</evidence>
<evidence type="ECO:0000259" key="4">
    <source>
        <dbReference type="Pfam" id="PF20434"/>
    </source>
</evidence>
<feature type="region of interest" description="Disordered" evidence="2">
    <location>
        <begin position="279"/>
        <end position="302"/>
    </location>
</feature>
<accession>A0A9W7F1N0</accession>
<comment type="caution">
    <text evidence="5">The sequence shown here is derived from an EMBL/GenBank/DDBJ whole genome shotgun (WGS) entry which is preliminary data.</text>
</comment>
<keyword evidence="3" id="KW-0812">Transmembrane</keyword>
<feature type="compositionally biased region" description="Low complexity" evidence="2">
    <location>
        <begin position="281"/>
        <end position="291"/>
    </location>
</feature>
<keyword evidence="6" id="KW-1185">Reference proteome</keyword>
<dbReference type="InterPro" id="IPR050300">
    <property type="entry name" value="GDXG_lipolytic_enzyme"/>
</dbReference>
<dbReference type="PROSITE" id="PS00122">
    <property type="entry name" value="CARBOXYLESTERASE_B_1"/>
    <property type="match status" value="1"/>
</dbReference>
<feature type="transmembrane region" description="Helical" evidence="3">
    <location>
        <begin position="144"/>
        <end position="162"/>
    </location>
</feature>
<dbReference type="Proteomes" id="UP001165160">
    <property type="component" value="Unassembled WGS sequence"/>
</dbReference>
<proteinExistence type="predicted"/>
<dbReference type="InterPro" id="IPR019826">
    <property type="entry name" value="Carboxylesterase_B_AS"/>
</dbReference>
<keyword evidence="3" id="KW-0472">Membrane</keyword>
<evidence type="ECO:0000256" key="2">
    <source>
        <dbReference type="SAM" id="MobiDB-lite"/>
    </source>
</evidence>
<organism evidence="5 6">
    <name type="scientific">Triparma verrucosa</name>
    <dbReference type="NCBI Taxonomy" id="1606542"/>
    <lineage>
        <taxon>Eukaryota</taxon>
        <taxon>Sar</taxon>
        <taxon>Stramenopiles</taxon>
        <taxon>Ochrophyta</taxon>
        <taxon>Bolidophyceae</taxon>
        <taxon>Parmales</taxon>
        <taxon>Triparmaceae</taxon>
        <taxon>Triparma</taxon>
    </lineage>
</organism>
<dbReference type="Pfam" id="PF20434">
    <property type="entry name" value="BD-FAE"/>
    <property type="match status" value="1"/>
</dbReference>
<keyword evidence="1" id="KW-0378">Hydrolase</keyword>
<gene>
    <name evidence="5" type="ORF">TrVE_jg12215</name>
</gene>
<dbReference type="AlphaFoldDB" id="A0A9W7F1N0"/>
<name>A0A9W7F1N0_9STRA</name>
<evidence type="ECO:0000256" key="3">
    <source>
        <dbReference type="SAM" id="Phobius"/>
    </source>
</evidence>
<dbReference type="EMBL" id="BRXX01000247">
    <property type="protein sequence ID" value="GMI00355.1"/>
    <property type="molecule type" value="Genomic_DNA"/>
</dbReference>
<feature type="transmembrane region" description="Helical" evidence="3">
    <location>
        <begin position="52"/>
        <end position="76"/>
    </location>
</feature>
<dbReference type="InterPro" id="IPR049492">
    <property type="entry name" value="BD-FAE-like_dom"/>
</dbReference>
<dbReference type="InterPro" id="IPR029058">
    <property type="entry name" value="AB_hydrolase_fold"/>
</dbReference>
<sequence>MSPSKRSSVVDRSRKRSKSPPIITVKQKSERRAHKSRIRSIRKSLRSKSTGLASFPLLYHLNLITSNASLLLSYLISGTWTWFYMLCRLFLFVLVLLPGFLVMAFYYFRHPIRNISYHSGDSKKSSRHLCDVYLPSQQGEEKKAPVLIFLTGGAWIIGYKMWGALLGRALCPHGILLVIPDYRNFPQTDVTGMMFDVDMSVSWVFENCEGFGGDPENVTLVGQSAGAHLGSMVLLTKAAAQFRSESLKMVNRFSFATVEEGVDFDLAVDQGLTDVDNLNISSSPTSRSSTPEFERVRGFTTQKPSTWKPTSLVGFIPISGPYDLVKLCDHFQSRGLDKRILDWIFQKRFEKYSPTILAHNLSSSSVNLSRYFPPTTVIHGATDVSAPCSGGVEFYDSLKLLGVKADLIVYDSMSHTDPILEKPFAGEQQLHEDIYNLMRKWGEGKEHEFVDFDGSIPSCRRVAPQIMIDVARKANPF</sequence>
<feature type="transmembrane region" description="Helical" evidence="3">
    <location>
        <begin position="82"/>
        <end position="108"/>
    </location>
</feature>
<dbReference type="Gene3D" id="3.40.50.1820">
    <property type="entry name" value="alpha/beta hydrolase"/>
    <property type="match status" value="1"/>
</dbReference>
<dbReference type="SUPFAM" id="SSF53474">
    <property type="entry name" value="alpha/beta-Hydrolases"/>
    <property type="match status" value="1"/>
</dbReference>
<evidence type="ECO:0000313" key="5">
    <source>
        <dbReference type="EMBL" id="GMI00355.1"/>
    </source>
</evidence>